<organism evidence="2 3">
    <name type="scientific">Leptidea sinapis</name>
    <dbReference type="NCBI Taxonomy" id="189913"/>
    <lineage>
        <taxon>Eukaryota</taxon>
        <taxon>Metazoa</taxon>
        <taxon>Ecdysozoa</taxon>
        <taxon>Arthropoda</taxon>
        <taxon>Hexapoda</taxon>
        <taxon>Insecta</taxon>
        <taxon>Pterygota</taxon>
        <taxon>Neoptera</taxon>
        <taxon>Endopterygota</taxon>
        <taxon>Lepidoptera</taxon>
        <taxon>Glossata</taxon>
        <taxon>Ditrysia</taxon>
        <taxon>Papilionoidea</taxon>
        <taxon>Pieridae</taxon>
        <taxon>Dismorphiinae</taxon>
        <taxon>Leptidea</taxon>
    </lineage>
</organism>
<evidence type="ECO:0000313" key="2">
    <source>
        <dbReference type="EMBL" id="VVC95673.1"/>
    </source>
</evidence>
<gene>
    <name evidence="2" type="ORF">LSINAPIS_LOCUS7336</name>
</gene>
<proteinExistence type="predicted"/>
<reference evidence="2 3" key="1">
    <citation type="submission" date="2017-07" db="EMBL/GenBank/DDBJ databases">
        <authorList>
            <person name="Talla V."/>
            <person name="Backstrom N."/>
        </authorList>
    </citation>
    <scope>NUCLEOTIDE SEQUENCE [LARGE SCALE GENOMIC DNA]</scope>
</reference>
<evidence type="ECO:0000256" key="1">
    <source>
        <dbReference type="SAM" id="MobiDB-lite"/>
    </source>
</evidence>
<sequence>MKTDTNHRALCCLLHLPHNPSQTISFVLSNTSRLIPTSKPPRNHTRSLESTK</sequence>
<feature type="region of interest" description="Disordered" evidence="1">
    <location>
        <begin position="33"/>
        <end position="52"/>
    </location>
</feature>
<dbReference type="EMBL" id="FZQP02002404">
    <property type="protein sequence ID" value="VVC95673.1"/>
    <property type="molecule type" value="Genomic_DNA"/>
</dbReference>
<evidence type="ECO:0000313" key="3">
    <source>
        <dbReference type="Proteomes" id="UP000324832"/>
    </source>
</evidence>
<name>A0A5E4QEH1_9NEOP</name>
<dbReference type="Proteomes" id="UP000324832">
    <property type="component" value="Unassembled WGS sequence"/>
</dbReference>
<dbReference type="AlphaFoldDB" id="A0A5E4QEH1"/>
<accession>A0A5E4QEH1</accession>
<protein>
    <submittedName>
        <fullName evidence="2">Uncharacterized protein</fullName>
    </submittedName>
</protein>
<keyword evidence="3" id="KW-1185">Reference proteome</keyword>